<dbReference type="Proteomes" id="UP000314294">
    <property type="component" value="Unassembled WGS sequence"/>
</dbReference>
<feature type="region of interest" description="Disordered" evidence="1">
    <location>
        <begin position="77"/>
        <end position="99"/>
    </location>
</feature>
<feature type="compositionally biased region" description="Basic and acidic residues" evidence="1">
    <location>
        <begin position="1"/>
        <end position="19"/>
    </location>
</feature>
<name>A0A4Z2IM49_9TELE</name>
<reference evidence="2 3" key="1">
    <citation type="submission" date="2019-03" db="EMBL/GenBank/DDBJ databases">
        <title>First draft genome of Liparis tanakae, snailfish: a comprehensive survey of snailfish specific genes.</title>
        <authorList>
            <person name="Kim W."/>
            <person name="Song I."/>
            <person name="Jeong J.-H."/>
            <person name="Kim D."/>
            <person name="Kim S."/>
            <person name="Ryu S."/>
            <person name="Song J.Y."/>
            <person name="Lee S.K."/>
        </authorList>
    </citation>
    <scope>NUCLEOTIDE SEQUENCE [LARGE SCALE GENOMIC DNA]</scope>
    <source>
        <tissue evidence="2">Muscle</tissue>
    </source>
</reference>
<evidence type="ECO:0000256" key="1">
    <source>
        <dbReference type="SAM" id="MobiDB-lite"/>
    </source>
</evidence>
<feature type="region of interest" description="Disordered" evidence="1">
    <location>
        <begin position="1"/>
        <end position="63"/>
    </location>
</feature>
<sequence>MQDRDTELDKMKNKMKGGESKVPTPVPRREPAAAPTVHRSRSQRRRTTGVGPSAGGPRESSDAAEITAAIQEMLFIDGPRGGGRTLDEEVEDRDARGPDGCLTDGSCGLERFIRVLF</sequence>
<comment type="caution">
    <text evidence="2">The sequence shown here is derived from an EMBL/GenBank/DDBJ whole genome shotgun (WGS) entry which is preliminary data.</text>
</comment>
<proteinExistence type="predicted"/>
<evidence type="ECO:0000313" key="2">
    <source>
        <dbReference type="EMBL" id="TNN78861.1"/>
    </source>
</evidence>
<dbReference type="EMBL" id="SRLO01000070">
    <property type="protein sequence ID" value="TNN78861.1"/>
    <property type="molecule type" value="Genomic_DNA"/>
</dbReference>
<evidence type="ECO:0000313" key="3">
    <source>
        <dbReference type="Proteomes" id="UP000314294"/>
    </source>
</evidence>
<keyword evidence="3" id="KW-1185">Reference proteome</keyword>
<organism evidence="2 3">
    <name type="scientific">Liparis tanakae</name>
    <name type="common">Tanaka's snailfish</name>
    <dbReference type="NCBI Taxonomy" id="230148"/>
    <lineage>
        <taxon>Eukaryota</taxon>
        <taxon>Metazoa</taxon>
        <taxon>Chordata</taxon>
        <taxon>Craniata</taxon>
        <taxon>Vertebrata</taxon>
        <taxon>Euteleostomi</taxon>
        <taxon>Actinopterygii</taxon>
        <taxon>Neopterygii</taxon>
        <taxon>Teleostei</taxon>
        <taxon>Neoteleostei</taxon>
        <taxon>Acanthomorphata</taxon>
        <taxon>Eupercaria</taxon>
        <taxon>Perciformes</taxon>
        <taxon>Cottioidei</taxon>
        <taxon>Cottales</taxon>
        <taxon>Liparidae</taxon>
        <taxon>Liparis</taxon>
    </lineage>
</organism>
<dbReference type="AlphaFoldDB" id="A0A4Z2IM49"/>
<feature type="compositionally biased region" description="Basic residues" evidence="1">
    <location>
        <begin position="38"/>
        <end position="47"/>
    </location>
</feature>
<protein>
    <submittedName>
        <fullName evidence="2">Uncharacterized protein</fullName>
    </submittedName>
</protein>
<accession>A0A4Z2IM49</accession>
<gene>
    <name evidence="2" type="ORF">EYF80_011031</name>
</gene>